<organism evidence="1 2">
    <name type="scientific">Gordonia phage ObLaDi</name>
    <dbReference type="NCBI Taxonomy" id="2978487"/>
    <lineage>
        <taxon>Viruses</taxon>
        <taxon>Duplodnaviria</taxon>
        <taxon>Heunggongvirae</taxon>
        <taxon>Uroviricota</taxon>
        <taxon>Caudoviricetes</taxon>
        <taxon>Kruegerviridae</taxon>
        <taxon>Cafassovirus</taxon>
        <taxon>Cafassovirus obladi</taxon>
    </lineage>
</organism>
<proteinExistence type="predicted"/>
<sequence>MTALPPTPPRHWWLCDDHGGQMHMALQTAYDIEGIVTVAEQFADWHDSPRDNAAQAYRMAAEILKAVDIVGYRLSRLVGFARKVDLPSLSARSYTVDCLVDHTDSIPVADVAREMGIEL</sequence>
<dbReference type="Proteomes" id="UP001064297">
    <property type="component" value="Segment"/>
</dbReference>
<gene>
    <name evidence="1" type="primary">107</name>
    <name evidence="1" type="ORF">SEA_OBLADI_107</name>
</gene>
<protein>
    <submittedName>
        <fullName evidence="1">Uncharacterized protein</fullName>
    </submittedName>
</protein>
<name>A0A977KLS0_9CAUD</name>
<evidence type="ECO:0000313" key="1">
    <source>
        <dbReference type="EMBL" id="UXE03830.1"/>
    </source>
</evidence>
<reference evidence="1" key="1">
    <citation type="submission" date="2022-08" db="EMBL/GenBank/DDBJ databases">
        <authorList>
            <person name="Abuwarda M.A."/>
            <person name="Alvarez A."/>
            <person name="Batteikh M."/>
            <person name="Baughman A.P."/>
            <person name="Chavez V."/>
            <person name="Cheng C."/>
            <person name="Cosentino E.J."/>
            <person name="Di Blasi D.L."/>
            <person name="Dooley N.L."/>
            <person name="Empson B.M."/>
            <person name="Erfanian K."/>
            <person name="Esparza P.D."/>
            <person name="Fleming H.S."/>
            <person name="Ghannam M.S."/>
            <person name="Gibbons A.C."/>
            <person name="Gonzalez C."/>
            <person name="Huq N.E."/>
            <person name="Jin K."/>
            <person name="Kamarzar M."/>
            <person name="Khaine A."/>
            <person name="Krug K.R."/>
            <person name="Lee A."/>
            <person name="Liao S."/>
            <person name="Light I."/>
            <person name="Ma Y."/>
            <person name="Magaling J.M."/>
            <person name="McLinden K.C."/>
            <person name="Melkote A."/>
            <person name="Montoya Serpas C.A."/>
            <person name="Niazmandi K."/>
            <person name="Ostroske E.C."/>
            <person name="Paek B.H."/>
            <person name="Rajiv S."/>
            <person name="Santos C.E."/>
            <person name="Semaan S.A."/>
            <person name="Senthilvelan J."/>
            <person name="Sheppy T.E."/>
            <person name="Stephenson J.C."/>
            <person name="Tenney M.E."/>
            <person name="Teoh N."/>
            <person name="Thorp J.P."/>
            <person name="Turon Font G."/>
            <person name="Uvarov E.V."/>
            <person name="Verpukhovskiy P."/>
            <person name="Wang J."/>
            <person name="Whang A.Y."/>
            <person name="Wright N.E."/>
            <person name="Wu M."/>
            <person name="Zhuang C."/>
            <person name="Bruns J.A."/>
            <person name="Chai A.E."/>
            <person name="Parikh H."/>
            <person name="Zorawik M."/>
            <person name="Garza D.R."/>
            <person name="Ngo R.T."/>
            <person name="Reddi K."/>
            <person name="Garcia-Vedrenne A.E."/>
            <person name="Freise A.C."/>
            <person name="Balish M.F."/>
            <person name="Garlena R.A."/>
            <person name="Russell D.A."/>
            <person name="Jacobs-Sera D."/>
            <person name="Hatfull G.F."/>
        </authorList>
    </citation>
    <scope>NUCLEOTIDE SEQUENCE</scope>
</reference>
<evidence type="ECO:0000313" key="2">
    <source>
        <dbReference type="Proteomes" id="UP001064297"/>
    </source>
</evidence>
<keyword evidence="2" id="KW-1185">Reference proteome</keyword>
<dbReference type="EMBL" id="OP297535">
    <property type="protein sequence ID" value="UXE03830.1"/>
    <property type="molecule type" value="Genomic_DNA"/>
</dbReference>
<accession>A0A977KLS0</accession>